<dbReference type="PANTHER" id="PTHR43820">
    <property type="entry name" value="HIGH-AFFINITY BRANCHED-CHAIN AMINO ACID TRANSPORT ATP-BINDING PROTEIN LIVF"/>
    <property type="match status" value="1"/>
</dbReference>
<comment type="subcellular location">
    <subcellularLocation>
        <location evidence="1">Cell membrane</location>
        <topology evidence="1">Multi-pass membrane protein</topology>
    </subcellularLocation>
</comment>
<dbReference type="GO" id="GO:0005524">
    <property type="term" value="F:ATP binding"/>
    <property type="evidence" value="ECO:0007669"/>
    <property type="project" value="UniProtKB-KW"/>
</dbReference>
<feature type="transmembrane region" description="Helical" evidence="12">
    <location>
        <begin position="379"/>
        <end position="398"/>
    </location>
</feature>
<proteinExistence type="inferred from homology"/>
<keyword evidence="4" id="KW-1003">Cell membrane</keyword>
<sequence>MSELVGYVLSGLVTGAVFALMASGLTLSYAATGVFNFAHGAVGFLTALLFFELTTGLGWPVWIAGPFAILVFAPLLGYLLHRLMFRGLATAGETAQIVATIGLTIALPALGLWTVDVLVGTFGADLPRVTEGAAARGLGPRPVETWHPIGGVTIDSDQLVTFALALAAAAGLWVLMRHTPFGLRMRATVDRRWLATLRGVDADAASAQAWMLSSGLAGLAGVLAVPALGLDSNAFTVLLFASATAAVFGRLQSIPITFAAGLGLGVVQNLVAGYADFAEKVTGFRTAVPAILLFAGLLVLGRARGRAAGTIAEDAPPPDYLADLPRWRRALPWSLSLAALLVWTFTLGDDYWVGLIAQGLVLALIFCSFVVVTGIGGMVNLAQASFAALAALTAGLVFGKGLPFPLAVAAGVLAAVAAGVLVALPALRLGGRVLALATLALALLADQVLFQIDAFSNGTVGWKLPAFSLGFTDTNDPRTRVVLLLAVIGAVALLVRNLERSASGRAILAVRSAPTAARSVGISATRAKITLFALASGIAGLGGVLHATFNGQITATDLPALTGFVWLAVVVLQGVRRIGGAVLGGVIMALTPEVLDNVTDSEYVGMILFGLGGMILARHPDGVLAQFAEQRYRRRKRRERLARAEADAETAAPAAAAGEPAVRAAPREEADGAPPDVLRLEGVVAGYGDATVLRGVDLAVPAGRVVALLGANGAGKSTACAVAGSMTPAAGRVLLEGRDITAWPAHRRARAGIYLAPEGRGVFPSLTLEENLTTWLPDAADRERVYERLPNLAGRRTVAAGALSGGEQQLLALAPALVRPPRVLIADEPSLGLAPLVVEQIFELFGELRDRGVGLLVVEEKASEALALADTVAFMRLGRISWQGPRAEVDDDRLAAAYLGLAAEGAQ</sequence>
<keyword evidence="15" id="KW-1185">Reference proteome</keyword>
<dbReference type="Proteomes" id="UP001596074">
    <property type="component" value="Unassembled WGS sequence"/>
</dbReference>
<keyword evidence="7 14" id="KW-0067">ATP-binding</keyword>
<dbReference type="InterPro" id="IPR001851">
    <property type="entry name" value="ABC_transp_permease"/>
</dbReference>
<evidence type="ECO:0000259" key="13">
    <source>
        <dbReference type="PROSITE" id="PS50893"/>
    </source>
</evidence>
<dbReference type="SUPFAM" id="SSF52540">
    <property type="entry name" value="P-loop containing nucleoside triphosphate hydrolases"/>
    <property type="match status" value="1"/>
</dbReference>
<evidence type="ECO:0000256" key="5">
    <source>
        <dbReference type="ARBA" id="ARBA00022692"/>
    </source>
</evidence>
<accession>A0ABW1AE70</accession>
<feature type="transmembrane region" description="Helical" evidence="12">
    <location>
        <begin position="433"/>
        <end position="452"/>
    </location>
</feature>
<evidence type="ECO:0000256" key="10">
    <source>
        <dbReference type="ARBA" id="ARBA00023136"/>
    </source>
</evidence>
<feature type="transmembrane region" description="Helical" evidence="12">
    <location>
        <begin position="404"/>
        <end position="426"/>
    </location>
</feature>
<keyword evidence="9 12" id="KW-1133">Transmembrane helix</keyword>
<comment type="caution">
    <text evidence="14">The sequence shown here is derived from an EMBL/GenBank/DDBJ whole genome shotgun (WGS) entry which is preliminary data.</text>
</comment>
<feature type="region of interest" description="Disordered" evidence="11">
    <location>
        <begin position="638"/>
        <end position="673"/>
    </location>
</feature>
<protein>
    <submittedName>
        <fullName evidence="14">ATP-binding cassette domain-containing protein</fullName>
    </submittedName>
</protein>
<feature type="transmembrane region" description="Helical" evidence="12">
    <location>
        <begin position="258"/>
        <end position="275"/>
    </location>
</feature>
<reference evidence="15" key="1">
    <citation type="journal article" date="2019" name="Int. J. Syst. Evol. Microbiol.">
        <title>The Global Catalogue of Microorganisms (GCM) 10K type strain sequencing project: providing services to taxonomists for standard genome sequencing and annotation.</title>
        <authorList>
            <consortium name="The Broad Institute Genomics Platform"/>
            <consortium name="The Broad Institute Genome Sequencing Center for Infectious Disease"/>
            <person name="Wu L."/>
            <person name="Ma J."/>
        </authorList>
    </citation>
    <scope>NUCLEOTIDE SEQUENCE [LARGE SCALE GENOMIC DNA]</scope>
    <source>
        <strain evidence="15">KCTC 42087</strain>
    </source>
</reference>
<comment type="similarity">
    <text evidence="2">Belongs to the ABC transporter superfamily.</text>
</comment>
<name>A0ABW1AE70_9ACTN</name>
<dbReference type="CDD" id="cd06581">
    <property type="entry name" value="TM_PBP1_LivM_like"/>
    <property type="match status" value="1"/>
</dbReference>
<feature type="transmembrane region" description="Helical" evidence="12">
    <location>
        <begin position="234"/>
        <end position="251"/>
    </location>
</feature>
<evidence type="ECO:0000256" key="7">
    <source>
        <dbReference type="ARBA" id="ARBA00022840"/>
    </source>
</evidence>
<feature type="transmembrane region" description="Helical" evidence="12">
    <location>
        <begin position="6"/>
        <end position="27"/>
    </location>
</feature>
<feature type="compositionally biased region" description="Low complexity" evidence="11">
    <location>
        <begin position="649"/>
        <end position="664"/>
    </location>
</feature>
<dbReference type="PANTHER" id="PTHR43820:SF4">
    <property type="entry name" value="HIGH-AFFINITY BRANCHED-CHAIN AMINO ACID TRANSPORT ATP-BINDING PROTEIN LIVF"/>
    <property type="match status" value="1"/>
</dbReference>
<evidence type="ECO:0000256" key="9">
    <source>
        <dbReference type="ARBA" id="ARBA00022989"/>
    </source>
</evidence>
<evidence type="ECO:0000313" key="14">
    <source>
        <dbReference type="EMBL" id="MFC5752811.1"/>
    </source>
</evidence>
<dbReference type="Pfam" id="PF02653">
    <property type="entry name" value="BPD_transp_2"/>
    <property type="match status" value="2"/>
</dbReference>
<feature type="transmembrane region" description="Helical" evidence="12">
    <location>
        <begin position="34"/>
        <end position="53"/>
    </location>
</feature>
<dbReference type="EMBL" id="JBHSON010000097">
    <property type="protein sequence ID" value="MFC5752811.1"/>
    <property type="molecule type" value="Genomic_DNA"/>
</dbReference>
<dbReference type="InterPro" id="IPR052156">
    <property type="entry name" value="BCAA_Transport_ATP-bd_LivF"/>
</dbReference>
<evidence type="ECO:0000256" key="8">
    <source>
        <dbReference type="ARBA" id="ARBA00022970"/>
    </source>
</evidence>
<feature type="transmembrane region" description="Helical" evidence="12">
    <location>
        <begin position="281"/>
        <end position="300"/>
    </location>
</feature>
<dbReference type="InterPro" id="IPR003593">
    <property type="entry name" value="AAA+_ATPase"/>
</dbReference>
<dbReference type="InterPro" id="IPR027417">
    <property type="entry name" value="P-loop_NTPase"/>
</dbReference>
<feature type="transmembrane region" description="Helical" evidence="12">
    <location>
        <begin position="159"/>
        <end position="176"/>
    </location>
</feature>
<evidence type="ECO:0000256" key="11">
    <source>
        <dbReference type="SAM" id="MobiDB-lite"/>
    </source>
</evidence>
<dbReference type="Pfam" id="PF00005">
    <property type="entry name" value="ABC_tran"/>
    <property type="match status" value="1"/>
</dbReference>
<dbReference type="RefSeq" id="WP_378289185.1">
    <property type="nucleotide sequence ID" value="NZ_JBHSON010000097.1"/>
</dbReference>
<dbReference type="CDD" id="cd06582">
    <property type="entry name" value="TM_PBP1_LivH_like"/>
    <property type="match status" value="1"/>
</dbReference>
<dbReference type="PROSITE" id="PS50893">
    <property type="entry name" value="ABC_TRANSPORTER_2"/>
    <property type="match status" value="1"/>
</dbReference>
<keyword evidence="3" id="KW-0813">Transport</keyword>
<feature type="transmembrane region" description="Helical" evidence="12">
    <location>
        <begin position="209"/>
        <end position="228"/>
    </location>
</feature>
<evidence type="ECO:0000256" key="2">
    <source>
        <dbReference type="ARBA" id="ARBA00005417"/>
    </source>
</evidence>
<organism evidence="14 15">
    <name type="scientific">Actinomadura rugatobispora</name>
    <dbReference type="NCBI Taxonomy" id="1994"/>
    <lineage>
        <taxon>Bacteria</taxon>
        <taxon>Bacillati</taxon>
        <taxon>Actinomycetota</taxon>
        <taxon>Actinomycetes</taxon>
        <taxon>Streptosporangiales</taxon>
        <taxon>Thermomonosporaceae</taxon>
        <taxon>Actinomadura</taxon>
    </lineage>
</organism>
<evidence type="ECO:0000256" key="6">
    <source>
        <dbReference type="ARBA" id="ARBA00022741"/>
    </source>
</evidence>
<dbReference type="SMART" id="SM00382">
    <property type="entry name" value="AAA"/>
    <property type="match status" value="1"/>
</dbReference>
<evidence type="ECO:0000256" key="3">
    <source>
        <dbReference type="ARBA" id="ARBA00022448"/>
    </source>
</evidence>
<keyword evidence="6" id="KW-0547">Nucleotide-binding</keyword>
<dbReference type="CDD" id="cd03224">
    <property type="entry name" value="ABC_TM1139_LivF_branched"/>
    <property type="match status" value="1"/>
</dbReference>
<feature type="transmembrane region" description="Helical" evidence="12">
    <location>
        <begin position="529"/>
        <end position="547"/>
    </location>
</feature>
<keyword evidence="5 12" id="KW-0812">Transmembrane</keyword>
<evidence type="ECO:0000256" key="4">
    <source>
        <dbReference type="ARBA" id="ARBA00022475"/>
    </source>
</evidence>
<keyword evidence="10 12" id="KW-0472">Membrane</keyword>
<feature type="transmembrane region" description="Helical" evidence="12">
    <location>
        <begin position="352"/>
        <end position="372"/>
    </location>
</feature>
<keyword evidence="8" id="KW-0029">Amino-acid transport</keyword>
<dbReference type="Gene3D" id="3.40.50.300">
    <property type="entry name" value="P-loop containing nucleotide triphosphate hydrolases"/>
    <property type="match status" value="1"/>
</dbReference>
<evidence type="ECO:0000256" key="12">
    <source>
        <dbReference type="SAM" id="Phobius"/>
    </source>
</evidence>
<evidence type="ECO:0000256" key="1">
    <source>
        <dbReference type="ARBA" id="ARBA00004651"/>
    </source>
</evidence>
<feature type="transmembrane region" description="Helical" evidence="12">
    <location>
        <begin position="92"/>
        <end position="113"/>
    </location>
</feature>
<gene>
    <name evidence="14" type="ORF">ACFPZN_44975</name>
</gene>
<feature type="transmembrane region" description="Helical" evidence="12">
    <location>
        <begin position="330"/>
        <end position="346"/>
    </location>
</feature>
<dbReference type="InterPro" id="IPR003439">
    <property type="entry name" value="ABC_transporter-like_ATP-bd"/>
</dbReference>
<evidence type="ECO:0000313" key="15">
    <source>
        <dbReference type="Proteomes" id="UP001596074"/>
    </source>
</evidence>
<feature type="transmembrane region" description="Helical" evidence="12">
    <location>
        <begin position="481"/>
        <end position="498"/>
    </location>
</feature>
<feature type="domain" description="ABC transporter" evidence="13">
    <location>
        <begin position="678"/>
        <end position="902"/>
    </location>
</feature>
<dbReference type="InterPro" id="IPR043428">
    <property type="entry name" value="LivM-like"/>
</dbReference>
<feature type="transmembrane region" description="Helical" evidence="12">
    <location>
        <begin position="59"/>
        <end position="80"/>
    </location>
</feature>